<dbReference type="AlphaFoldDB" id="A0A5B7FTY7"/>
<protein>
    <submittedName>
        <fullName evidence="2">Uncharacterized protein</fullName>
    </submittedName>
</protein>
<reference evidence="2 3" key="1">
    <citation type="submission" date="2019-05" db="EMBL/GenBank/DDBJ databases">
        <title>Another draft genome of Portunus trituberculatus and its Hox gene families provides insights of decapod evolution.</title>
        <authorList>
            <person name="Jeong J.-H."/>
            <person name="Song I."/>
            <person name="Kim S."/>
            <person name="Choi T."/>
            <person name="Kim D."/>
            <person name="Ryu S."/>
            <person name="Kim W."/>
        </authorList>
    </citation>
    <scope>NUCLEOTIDE SEQUENCE [LARGE SCALE GENOMIC DNA]</scope>
    <source>
        <tissue evidence="2">Muscle</tissue>
    </source>
</reference>
<feature type="compositionally biased region" description="Basic and acidic residues" evidence="1">
    <location>
        <begin position="11"/>
        <end position="43"/>
    </location>
</feature>
<dbReference type="Proteomes" id="UP000324222">
    <property type="component" value="Unassembled WGS sequence"/>
</dbReference>
<name>A0A5B7FTY7_PORTR</name>
<evidence type="ECO:0000313" key="3">
    <source>
        <dbReference type="Proteomes" id="UP000324222"/>
    </source>
</evidence>
<evidence type="ECO:0000256" key="1">
    <source>
        <dbReference type="SAM" id="MobiDB-lite"/>
    </source>
</evidence>
<comment type="caution">
    <text evidence="2">The sequence shown here is derived from an EMBL/GenBank/DDBJ whole genome shotgun (WGS) entry which is preliminary data.</text>
</comment>
<proteinExistence type="predicted"/>
<sequence>MASRFPPHHGQQRDAITRVSRSNRDLKLPRDRKVVEAEHRRGEQQTGIATGGAETLQGRELLKNRGS</sequence>
<organism evidence="2 3">
    <name type="scientific">Portunus trituberculatus</name>
    <name type="common">Swimming crab</name>
    <name type="synonym">Neptunus trituberculatus</name>
    <dbReference type="NCBI Taxonomy" id="210409"/>
    <lineage>
        <taxon>Eukaryota</taxon>
        <taxon>Metazoa</taxon>
        <taxon>Ecdysozoa</taxon>
        <taxon>Arthropoda</taxon>
        <taxon>Crustacea</taxon>
        <taxon>Multicrustacea</taxon>
        <taxon>Malacostraca</taxon>
        <taxon>Eumalacostraca</taxon>
        <taxon>Eucarida</taxon>
        <taxon>Decapoda</taxon>
        <taxon>Pleocyemata</taxon>
        <taxon>Brachyura</taxon>
        <taxon>Eubrachyura</taxon>
        <taxon>Portunoidea</taxon>
        <taxon>Portunidae</taxon>
        <taxon>Portuninae</taxon>
        <taxon>Portunus</taxon>
    </lineage>
</organism>
<dbReference type="EMBL" id="VSRR010008461">
    <property type="protein sequence ID" value="MPC48779.1"/>
    <property type="molecule type" value="Genomic_DNA"/>
</dbReference>
<evidence type="ECO:0000313" key="2">
    <source>
        <dbReference type="EMBL" id="MPC48779.1"/>
    </source>
</evidence>
<feature type="region of interest" description="Disordered" evidence="1">
    <location>
        <begin position="1"/>
        <end position="67"/>
    </location>
</feature>
<keyword evidence="3" id="KW-1185">Reference proteome</keyword>
<gene>
    <name evidence="2" type="ORF">E2C01_042561</name>
</gene>
<accession>A0A5B7FTY7</accession>